<evidence type="ECO:0000259" key="7">
    <source>
        <dbReference type="Pfam" id="PF17676"/>
    </source>
</evidence>
<keyword evidence="3" id="KW-0645">Protease</keyword>
<dbReference type="InterPro" id="IPR040449">
    <property type="entry name" value="Peptidase_S66_N"/>
</dbReference>
<keyword evidence="4" id="KW-0378">Hydrolase</keyword>
<dbReference type="Pfam" id="PF17676">
    <property type="entry name" value="Peptidase_S66C"/>
    <property type="match status" value="1"/>
</dbReference>
<dbReference type="InterPro" id="IPR029062">
    <property type="entry name" value="Class_I_gatase-like"/>
</dbReference>
<evidence type="ECO:0000313" key="9">
    <source>
        <dbReference type="Proteomes" id="UP001235343"/>
    </source>
</evidence>
<dbReference type="InterPro" id="IPR003507">
    <property type="entry name" value="S66_fam"/>
</dbReference>
<proteinExistence type="inferred from homology"/>
<dbReference type="CDD" id="cd07025">
    <property type="entry name" value="Peptidase_S66"/>
    <property type="match status" value="1"/>
</dbReference>
<evidence type="ECO:0000256" key="1">
    <source>
        <dbReference type="ARBA" id="ARBA00010233"/>
    </source>
</evidence>
<evidence type="ECO:0000313" key="8">
    <source>
        <dbReference type="EMBL" id="MDL4838864.1"/>
    </source>
</evidence>
<dbReference type="Pfam" id="PF02016">
    <property type="entry name" value="Peptidase_S66"/>
    <property type="match status" value="1"/>
</dbReference>
<evidence type="ECO:0000256" key="3">
    <source>
        <dbReference type="ARBA" id="ARBA00022670"/>
    </source>
</evidence>
<protein>
    <submittedName>
        <fullName evidence="8">LD-carboxypeptidase</fullName>
    </submittedName>
</protein>
<feature type="domain" description="LD-carboxypeptidase N-terminal" evidence="6">
    <location>
        <begin position="14"/>
        <end position="130"/>
    </location>
</feature>
<keyword evidence="9" id="KW-1185">Reference proteome</keyword>
<reference evidence="8 9" key="1">
    <citation type="submission" date="2023-06" db="EMBL/GenBank/DDBJ databases">
        <title>Aquibacillus rhizosphaerae LR5S19.</title>
        <authorList>
            <person name="Sun J.-Q."/>
        </authorList>
    </citation>
    <scope>NUCLEOTIDE SEQUENCE [LARGE SCALE GENOMIC DNA]</scope>
    <source>
        <strain evidence="8 9">LR5S19</strain>
    </source>
</reference>
<dbReference type="SUPFAM" id="SSF52317">
    <property type="entry name" value="Class I glutamine amidotransferase-like"/>
    <property type="match status" value="1"/>
</dbReference>
<name>A0ABT7L0L5_9BACI</name>
<dbReference type="InterPro" id="IPR040921">
    <property type="entry name" value="Peptidase_S66C"/>
</dbReference>
<evidence type="ECO:0000256" key="2">
    <source>
        <dbReference type="ARBA" id="ARBA00022645"/>
    </source>
</evidence>
<sequence length="307" mass="33788">MSLRPVRLHKGDTIGIIAPAGPPKVNQLKNGISYLQSLGLNVKIGKHVFDTYGYLAGTDEDRLHDLHEMFADHHIKGIICARGGYGTARIASQINFELIANNPKIFWGYSDITFLHTAIREKTGLVTFHGPMVSSDIGEPDFDTLSKHMFNQLFKPSQLIYTEQISLLQVINEGEAVGELVGGNLSLLINTLGTEFEIDTRNKLLVIEDIGEETYRIDAFLNQLKMAGKLKDVSGVVVGDFGDTEVNKETNLLSLDEVLTHYLAAKDKPVIKGFKIGHCLPNFSIPFGVEAKLSSKDKTLHISPGVC</sequence>
<dbReference type="PANTHER" id="PTHR30237:SF2">
    <property type="entry name" value="MUREIN TETRAPEPTIDE CARBOXYPEPTIDASE"/>
    <property type="match status" value="1"/>
</dbReference>
<evidence type="ECO:0000259" key="6">
    <source>
        <dbReference type="Pfam" id="PF02016"/>
    </source>
</evidence>
<dbReference type="SUPFAM" id="SSF141986">
    <property type="entry name" value="LD-carboxypeptidase A C-terminal domain-like"/>
    <property type="match status" value="1"/>
</dbReference>
<comment type="similarity">
    <text evidence="1">Belongs to the peptidase S66 family.</text>
</comment>
<dbReference type="Gene3D" id="3.50.30.60">
    <property type="entry name" value="LD-carboxypeptidase A C-terminal domain-like"/>
    <property type="match status" value="1"/>
</dbReference>
<dbReference type="InterPro" id="IPR027478">
    <property type="entry name" value="LdcA_N"/>
</dbReference>
<dbReference type="PANTHER" id="PTHR30237">
    <property type="entry name" value="MURAMOYLTETRAPEPTIDE CARBOXYPEPTIDASE"/>
    <property type="match status" value="1"/>
</dbReference>
<organism evidence="8 9">
    <name type="scientific">Aquibacillus rhizosphaerae</name>
    <dbReference type="NCBI Taxonomy" id="3051431"/>
    <lineage>
        <taxon>Bacteria</taxon>
        <taxon>Bacillati</taxon>
        <taxon>Bacillota</taxon>
        <taxon>Bacilli</taxon>
        <taxon>Bacillales</taxon>
        <taxon>Bacillaceae</taxon>
        <taxon>Aquibacillus</taxon>
    </lineage>
</organism>
<dbReference type="InterPro" id="IPR027461">
    <property type="entry name" value="Carboxypeptidase_A_C_sf"/>
</dbReference>
<accession>A0ABT7L0L5</accession>
<evidence type="ECO:0000256" key="4">
    <source>
        <dbReference type="ARBA" id="ARBA00022801"/>
    </source>
</evidence>
<dbReference type="RefSeq" id="WP_285929756.1">
    <property type="nucleotide sequence ID" value="NZ_JASTZU010000001.1"/>
</dbReference>
<keyword evidence="2" id="KW-0121">Carboxypeptidase</keyword>
<dbReference type="Proteomes" id="UP001235343">
    <property type="component" value="Unassembled WGS sequence"/>
</dbReference>
<keyword evidence="5" id="KW-0720">Serine protease</keyword>
<dbReference type="EMBL" id="JASTZU010000001">
    <property type="protein sequence ID" value="MDL4838864.1"/>
    <property type="molecule type" value="Genomic_DNA"/>
</dbReference>
<gene>
    <name evidence="8" type="ORF">QQS35_00045</name>
</gene>
<comment type="caution">
    <text evidence="8">The sequence shown here is derived from an EMBL/GenBank/DDBJ whole genome shotgun (WGS) entry which is preliminary data.</text>
</comment>
<feature type="domain" description="LD-carboxypeptidase C-terminal" evidence="7">
    <location>
        <begin position="178"/>
        <end position="293"/>
    </location>
</feature>
<dbReference type="Gene3D" id="3.40.50.10740">
    <property type="entry name" value="Class I glutamine amidotransferase-like"/>
    <property type="match status" value="1"/>
</dbReference>
<evidence type="ECO:0000256" key="5">
    <source>
        <dbReference type="ARBA" id="ARBA00022825"/>
    </source>
</evidence>
<dbReference type="PIRSF" id="PIRSF028757">
    <property type="entry name" value="LD-carboxypeptidase"/>
    <property type="match status" value="1"/>
</dbReference>